<organism evidence="1 2">
    <name type="scientific">Seiridium cardinale</name>
    <dbReference type="NCBI Taxonomy" id="138064"/>
    <lineage>
        <taxon>Eukaryota</taxon>
        <taxon>Fungi</taxon>
        <taxon>Dikarya</taxon>
        <taxon>Ascomycota</taxon>
        <taxon>Pezizomycotina</taxon>
        <taxon>Sordariomycetes</taxon>
        <taxon>Xylariomycetidae</taxon>
        <taxon>Amphisphaeriales</taxon>
        <taxon>Sporocadaceae</taxon>
        <taxon>Seiridium</taxon>
    </lineage>
</organism>
<comment type="caution">
    <text evidence="1">The sequence shown here is derived from an EMBL/GenBank/DDBJ whole genome shotgun (WGS) entry which is preliminary data.</text>
</comment>
<reference evidence="1 2" key="1">
    <citation type="submission" date="2024-02" db="EMBL/GenBank/DDBJ databases">
        <title>First draft genome assembly of two strains of Seiridium cardinale.</title>
        <authorList>
            <person name="Emiliani G."/>
            <person name="Scali E."/>
        </authorList>
    </citation>
    <scope>NUCLEOTIDE SEQUENCE [LARGE SCALE GENOMIC DNA]</scope>
    <source>
        <strain evidence="1 2">BM-138-000479</strain>
    </source>
</reference>
<keyword evidence="2" id="KW-1185">Reference proteome</keyword>
<name>A0ABR2X7Y5_9PEZI</name>
<dbReference type="EMBL" id="JARVKM010000107">
    <property type="protein sequence ID" value="KAK9769889.1"/>
    <property type="molecule type" value="Genomic_DNA"/>
</dbReference>
<sequence>MSTTNLVPMEAEPAIPPPSYTDAMAVTTAFRHLDRGGRQFPRKFSISPNTVGSSDEWVLGEVQHQPLYAIGRREQPSGNKPDLVLHDGTSLNSPTFASFRSLPGSPRTWKVRLPPSDAESEAGFELVSWGSDWRAQKRPLLMFSVETDVCGQREEFEWRSSNNGNIRALLGGQSLGWKLVRITQDAFSDQLPGPRGAWPRTSKGAEIIAVFSSCGPDLGFDWRFAFLGTGVKDVLGSKWQTMSVITSLILMDMILRMNSEAA</sequence>
<accession>A0ABR2X7Y5</accession>
<dbReference type="Proteomes" id="UP001465668">
    <property type="component" value="Unassembled WGS sequence"/>
</dbReference>
<protein>
    <submittedName>
        <fullName evidence="1">Uncharacterized protein</fullName>
    </submittedName>
</protein>
<gene>
    <name evidence="1" type="ORF">SCAR479_13434</name>
</gene>
<evidence type="ECO:0000313" key="1">
    <source>
        <dbReference type="EMBL" id="KAK9769889.1"/>
    </source>
</evidence>
<evidence type="ECO:0000313" key="2">
    <source>
        <dbReference type="Proteomes" id="UP001465668"/>
    </source>
</evidence>
<proteinExistence type="predicted"/>